<protein>
    <submittedName>
        <fullName evidence="1">Uncharacterized protein</fullName>
    </submittedName>
</protein>
<dbReference type="Proteomes" id="UP001055013">
    <property type="component" value="Unassembled WGS sequence"/>
</dbReference>
<name>A0ACB5R643_9BURK</name>
<dbReference type="EMBL" id="BPUR01000046">
    <property type="protein sequence ID" value="GJH22662.1"/>
    <property type="molecule type" value="Genomic_DNA"/>
</dbReference>
<comment type="caution">
    <text evidence="1">The sequence shown here is derived from an EMBL/GenBank/DDBJ whole genome shotgun (WGS) entry which is preliminary data.</text>
</comment>
<evidence type="ECO:0000313" key="1">
    <source>
        <dbReference type="EMBL" id="GJH22662.1"/>
    </source>
</evidence>
<evidence type="ECO:0000313" key="2">
    <source>
        <dbReference type="Proteomes" id="UP001055013"/>
    </source>
</evidence>
<sequence>MLFTDATWAEANAFRKAIAQPYVPWRCVGWTDEVMTFWIFQVHDSNLRGSLPDGLLVVGPEMLVSVIDQLSPNSFSVYVMRSGTQESPAALLRLAELWCQKGAGANTTGREYWYRTEEDEVRPCSRVQQFLPNHAPLELVYAGGRN</sequence>
<proteinExistence type="predicted"/>
<keyword evidence="2" id="KW-1185">Reference proteome</keyword>
<accession>A0ACB5R643</accession>
<reference evidence="1" key="1">
    <citation type="submission" date="2021-09" db="EMBL/GenBank/DDBJ databases">
        <title>Isolation and characterization of 3-chlorobenzoate degrading bacteria from soils in Shizuoka.</title>
        <authorList>
            <person name="Ifat A."/>
            <person name="Ogawa N."/>
            <person name="Kimbara K."/>
            <person name="Moriuchi R."/>
            <person name="Dohra H."/>
            <person name="Shintani M."/>
        </authorList>
    </citation>
    <scope>NUCLEOTIDE SEQUENCE</scope>
    <source>
        <strain evidence="1">19CS2-2</strain>
    </source>
</reference>
<organism evidence="1 2">
    <name type="scientific">Caballeronia novacaledonica</name>
    <dbReference type="NCBI Taxonomy" id="1544861"/>
    <lineage>
        <taxon>Bacteria</taxon>
        <taxon>Pseudomonadati</taxon>
        <taxon>Pseudomonadota</taxon>
        <taxon>Betaproteobacteria</taxon>
        <taxon>Burkholderiales</taxon>
        <taxon>Burkholderiaceae</taxon>
        <taxon>Caballeronia</taxon>
    </lineage>
</organism>
<gene>
    <name evidence="1" type="ORF">CBA19CS22_38990</name>
</gene>